<proteinExistence type="predicted"/>
<organism evidence="1 2">
    <name type="scientific">Aulographum hederae CBS 113979</name>
    <dbReference type="NCBI Taxonomy" id="1176131"/>
    <lineage>
        <taxon>Eukaryota</taxon>
        <taxon>Fungi</taxon>
        <taxon>Dikarya</taxon>
        <taxon>Ascomycota</taxon>
        <taxon>Pezizomycotina</taxon>
        <taxon>Dothideomycetes</taxon>
        <taxon>Pleosporomycetidae</taxon>
        <taxon>Aulographales</taxon>
        <taxon>Aulographaceae</taxon>
    </lineage>
</organism>
<reference evidence="1" key="1">
    <citation type="journal article" date="2020" name="Stud. Mycol.">
        <title>101 Dothideomycetes genomes: a test case for predicting lifestyles and emergence of pathogens.</title>
        <authorList>
            <person name="Haridas S."/>
            <person name="Albert R."/>
            <person name="Binder M."/>
            <person name="Bloem J."/>
            <person name="Labutti K."/>
            <person name="Salamov A."/>
            <person name="Andreopoulos B."/>
            <person name="Baker S."/>
            <person name="Barry K."/>
            <person name="Bills G."/>
            <person name="Bluhm B."/>
            <person name="Cannon C."/>
            <person name="Castanera R."/>
            <person name="Culley D."/>
            <person name="Daum C."/>
            <person name="Ezra D."/>
            <person name="Gonzalez J."/>
            <person name="Henrissat B."/>
            <person name="Kuo A."/>
            <person name="Liang C."/>
            <person name="Lipzen A."/>
            <person name="Lutzoni F."/>
            <person name="Magnuson J."/>
            <person name="Mondo S."/>
            <person name="Nolan M."/>
            <person name="Ohm R."/>
            <person name="Pangilinan J."/>
            <person name="Park H.-J."/>
            <person name="Ramirez L."/>
            <person name="Alfaro M."/>
            <person name="Sun H."/>
            <person name="Tritt A."/>
            <person name="Yoshinaga Y."/>
            <person name="Zwiers L.-H."/>
            <person name="Turgeon B."/>
            <person name="Goodwin S."/>
            <person name="Spatafora J."/>
            <person name="Crous P."/>
            <person name="Grigoriev I."/>
        </authorList>
    </citation>
    <scope>NUCLEOTIDE SEQUENCE</scope>
    <source>
        <strain evidence="1">CBS 113979</strain>
    </source>
</reference>
<dbReference type="EMBL" id="ML977192">
    <property type="protein sequence ID" value="KAF1981903.1"/>
    <property type="molecule type" value="Genomic_DNA"/>
</dbReference>
<evidence type="ECO:0000313" key="2">
    <source>
        <dbReference type="Proteomes" id="UP000800041"/>
    </source>
</evidence>
<sequence>MTGQPAFRLRVCGGSEGRSTVFKNSTGNLEASSGSLQKSIESEVQKSPGIAARSSSLVLFTASLRGARIAESRRRSAVRRESRRLGKMVLASN</sequence>
<protein>
    <submittedName>
        <fullName evidence="1">Uncharacterized protein</fullName>
    </submittedName>
</protein>
<evidence type="ECO:0000313" key="1">
    <source>
        <dbReference type="EMBL" id="KAF1981903.1"/>
    </source>
</evidence>
<keyword evidence="2" id="KW-1185">Reference proteome</keyword>
<dbReference type="AlphaFoldDB" id="A0A6G1GLR7"/>
<gene>
    <name evidence="1" type="ORF">K402DRAFT_398163</name>
</gene>
<dbReference type="Proteomes" id="UP000800041">
    <property type="component" value="Unassembled WGS sequence"/>
</dbReference>
<accession>A0A6G1GLR7</accession>
<name>A0A6G1GLR7_9PEZI</name>